<keyword evidence="2" id="KW-0472">Membrane</keyword>
<accession>A0A0K8P6U1</accession>
<reference evidence="3" key="1">
    <citation type="submission" date="2015-07" db="EMBL/GenBank/DDBJ databases">
        <title>Discovery of a poly(ethylene terephthalate assimilation.</title>
        <authorList>
            <person name="Yoshida S."/>
            <person name="Hiraga K."/>
            <person name="Takehana T."/>
            <person name="Taniguchi I."/>
            <person name="Yamaji H."/>
            <person name="Maeda Y."/>
            <person name="Toyohara K."/>
            <person name="Miyamoto K."/>
            <person name="Kimura Y."/>
            <person name="Oda K."/>
        </authorList>
    </citation>
    <scope>NUCLEOTIDE SEQUENCE [LARGE SCALE GENOMIC DNA]</scope>
    <source>
        <strain evidence="3">NBRC 110686 / TISTR 2288 / 201-F6</strain>
    </source>
</reference>
<evidence type="ECO:0000313" key="3">
    <source>
        <dbReference type="Proteomes" id="UP000037660"/>
    </source>
</evidence>
<protein>
    <submittedName>
        <fullName evidence="2">Putative transmembrane protein</fullName>
    </submittedName>
</protein>
<dbReference type="Proteomes" id="UP000037660">
    <property type="component" value="Unassembled WGS sequence"/>
</dbReference>
<dbReference type="OrthoDB" id="9181422at2"/>
<keyword evidence="1" id="KW-0732">Signal</keyword>
<organism evidence="2 3">
    <name type="scientific">Piscinibacter sakaiensis</name>
    <name type="common">Ideonella sakaiensis</name>
    <dbReference type="NCBI Taxonomy" id="1547922"/>
    <lineage>
        <taxon>Bacteria</taxon>
        <taxon>Pseudomonadati</taxon>
        <taxon>Pseudomonadota</taxon>
        <taxon>Betaproteobacteria</taxon>
        <taxon>Burkholderiales</taxon>
        <taxon>Sphaerotilaceae</taxon>
        <taxon>Piscinibacter</taxon>
    </lineage>
</organism>
<feature type="signal peptide" evidence="1">
    <location>
        <begin position="1"/>
        <end position="23"/>
    </location>
</feature>
<evidence type="ECO:0000256" key="1">
    <source>
        <dbReference type="SAM" id="SignalP"/>
    </source>
</evidence>
<proteinExistence type="predicted"/>
<reference evidence="2 3" key="2">
    <citation type="journal article" date="2016" name="Science">
        <title>A bacterium that degrades and assimilates poly(ethylene terephthalate).</title>
        <authorList>
            <person name="Yoshida S."/>
            <person name="Hiraga K."/>
            <person name="Takehana T."/>
            <person name="Taniguchi I."/>
            <person name="Yamaji H."/>
            <person name="Maeda Y."/>
            <person name="Toyohara K."/>
            <person name="Miyamoto K."/>
            <person name="Kimura Y."/>
            <person name="Oda K."/>
        </authorList>
    </citation>
    <scope>NUCLEOTIDE SEQUENCE [LARGE SCALE GENOMIC DNA]</scope>
    <source>
        <strain evidence="3">NBRC 110686 / TISTR 2288 / 201-F6</strain>
    </source>
</reference>
<dbReference type="AlphaFoldDB" id="A0A0K8P6U1"/>
<dbReference type="RefSeq" id="WP_054022201.1">
    <property type="nucleotide sequence ID" value="NZ_BBYR01000073.1"/>
</dbReference>
<name>A0A0K8P6U1_PISS1</name>
<comment type="caution">
    <text evidence="2">The sequence shown here is derived from an EMBL/GenBank/DDBJ whole genome shotgun (WGS) entry which is preliminary data.</text>
</comment>
<feature type="chain" id="PRO_5005513758" evidence="1">
    <location>
        <begin position="24"/>
        <end position="188"/>
    </location>
</feature>
<keyword evidence="3" id="KW-1185">Reference proteome</keyword>
<gene>
    <name evidence="2" type="ORF">ISF6_4789</name>
</gene>
<dbReference type="EMBL" id="BBYR01000073">
    <property type="protein sequence ID" value="GAP38331.1"/>
    <property type="molecule type" value="Genomic_DNA"/>
</dbReference>
<sequence length="188" mass="19311">MSRSAALLLVALSGAALLMPAEAAQWKWREANGRIVYSDRPPPVSIPDKAILQRPRGMTSQPVPPSPTGPSLVPGTPAVIGMPVGAAASAAAGAASAPAGTDPALEAKRRQELQAQQAASAAAASKLAAARTENCSRARGQLKVLDDGVRIARTNEKGEREILDDKARAAEQARLRAVVAADCAPAAR</sequence>
<evidence type="ECO:0000313" key="2">
    <source>
        <dbReference type="EMBL" id="GAP38331.1"/>
    </source>
</evidence>
<keyword evidence="2" id="KW-0812">Transmembrane</keyword>
<dbReference type="STRING" id="1547922.ISF6_4789"/>